<dbReference type="InterPro" id="IPR001279">
    <property type="entry name" value="Metallo-B-lactamas"/>
</dbReference>
<organism evidence="2 3">
    <name type="scientific">Pedobacter psychrodurus</name>
    <dbReference type="NCBI Taxonomy" id="2530456"/>
    <lineage>
        <taxon>Bacteria</taxon>
        <taxon>Pseudomonadati</taxon>
        <taxon>Bacteroidota</taxon>
        <taxon>Sphingobacteriia</taxon>
        <taxon>Sphingobacteriales</taxon>
        <taxon>Sphingobacteriaceae</taxon>
        <taxon>Pedobacter</taxon>
    </lineage>
</organism>
<keyword evidence="3" id="KW-1185">Reference proteome</keyword>
<dbReference type="InterPro" id="IPR036866">
    <property type="entry name" value="RibonucZ/Hydroxyglut_hydro"/>
</dbReference>
<evidence type="ECO:0000313" key="2">
    <source>
        <dbReference type="EMBL" id="TCD26508.1"/>
    </source>
</evidence>
<dbReference type="PANTHER" id="PTHR43546:SF3">
    <property type="entry name" value="UPF0173 METAL-DEPENDENT HYDROLASE MJ1163"/>
    <property type="match status" value="1"/>
</dbReference>
<evidence type="ECO:0000259" key="1">
    <source>
        <dbReference type="SMART" id="SM00849"/>
    </source>
</evidence>
<reference evidence="2 3" key="1">
    <citation type="submission" date="2019-02" db="EMBL/GenBank/DDBJ databases">
        <title>Pedobacter sp. RP-3-21 sp. nov., isolated from Arctic soil.</title>
        <authorList>
            <person name="Dahal R.H."/>
        </authorList>
    </citation>
    <scope>NUCLEOTIDE SEQUENCE [LARGE SCALE GENOMIC DNA]</scope>
    <source>
        <strain evidence="2 3">RP-3-21</strain>
    </source>
</reference>
<dbReference type="NCBIfam" id="NF001911">
    <property type="entry name" value="PRK00685.1"/>
    <property type="match status" value="1"/>
</dbReference>
<dbReference type="PANTHER" id="PTHR43546">
    <property type="entry name" value="UPF0173 METAL-DEPENDENT HYDROLASE MJ1163-RELATED"/>
    <property type="match status" value="1"/>
</dbReference>
<dbReference type="AlphaFoldDB" id="A0A4R0PV94"/>
<dbReference type="EMBL" id="SJSO01000009">
    <property type="protein sequence ID" value="TCD26508.1"/>
    <property type="molecule type" value="Genomic_DNA"/>
</dbReference>
<sequence>MKLTYYGHSCFAVQAGSKHILFDPYISPNELASEIDIRQIKADYIFISHGHFDHITDAKEIALNTGATVVATWEVKDWMNANGVENTHPMNPGGQWAFNFGKAKCVIAQHSSSMPDGSYGGVPCGFVLDTAEGKFYYSGDTALTMDMQLIPKWTKPDFAVLPIGDDLTMGVEDAILAAEMVGVKHVLGVHYDTFGYIKLDHEWAFQKFSAAGITLHLPVIGETIDI</sequence>
<dbReference type="SUPFAM" id="SSF56281">
    <property type="entry name" value="Metallo-hydrolase/oxidoreductase"/>
    <property type="match status" value="1"/>
</dbReference>
<proteinExistence type="predicted"/>
<feature type="domain" description="Metallo-beta-lactamase" evidence="1">
    <location>
        <begin position="7"/>
        <end position="190"/>
    </location>
</feature>
<name>A0A4R0PV94_9SPHI</name>
<comment type="caution">
    <text evidence="2">The sequence shown here is derived from an EMBL/GenBank/DDBJ whole genome shotgun (WGS) entry which is preliminary data.</text>
</comment>
<accession>A0A4R0PV94</accession>
<gene>
    <name evidence="2" type="ORF">EZ456_13015</name>
</gene>
<dbReference type="InterPro" id="IPR050114">
    <property type="entry name" value="UPF0173_UPF0282_UlaG_hydrolase"/>
</dbReference>
<dbReference type="OrthoDB" id="9789133at2"/>
<dbReference type="Pfam" id="PF12706">
    <property type="entry name" value="Lactamase_B_2"/>
    <property type="match status" value="1"/>
</dbReference>
<dbReference type="GO" id="GO:0016787">
    <property type="term" value="F:hydrolase activity"/>
    <property type="evidence" value="ECO:0007669"/>
    <property type="project" value="UniProtKB-KW"/>
</dbReference>
<dbReference type="RefSeq" id="WP_131530801.1">
    <property type="nucleotide sequence ID" value="NZ_SJSO01000009.1"/>
</dbReference>
<dbReference type="SMART" id="SM00849">
    <property type="entry name" value="Lactamase_B"/>
    <property type="match status" value="1"/>
</dbReference>
<protein>
    <submittedName>
        <fullName evidence="2">Metal-dependent hydrolase</fullName>
    </submittedName>
</protein>
<keyword evidence="2" id="KW-0378">Hydrolase</keyword>
<evidence type="ECO:0000313" key="3">
    <source>
        <dbReference type="Proteomes" id="UP000293925"/>
    </source>
</evidence>
<dbReference type="Proteomes" id="UP000293925">
    <property type="component" value="Unassembled WGS sequence"/>
</dbReference>
<dbReference type="Gene3D" id="3.60.15.10">
    <property type="entry name" value="Ribonuclease Z/Hydroxyacylglutathione hydrolase-like"/>
    <property type="match status" value="1"/>
</dbReference>